<keyword evidence="6" id="KW-1185">Reference proteome</keyword>
<feature type="domain" description="HTH gntR-type" evidence="4">
    <location>
        <begin position="42"/>
        <end position="109"/>
    </location>
</feature>
<evidence type="ECO:0000313" key="5">
    <source>
        <dbReference type="EMBL" id="ANE03627.1"/>
    </source>
</evidence>
<dbReference type="SUPFAM" id="SSF48008">
    <property type="entry name" value="GntR ligand-binding domain-like"/>
    <property type="match status" value="1"/>
</dbReference>
<dbReference type="Gene3D" id="1.20.120.530">
    <property type="entry name" value="GntR ligand-binding domain-like"/>
    <property type="match status" value="1"/>
</dbReference>
<dbReference type="InterPro" id="IPR036388">
    <property type="entry name" value="WH-like_DNA-bd_sf"/>
</dbReference>
<dbReference type="PANTHER" id="PTHR43537">
    <property type="entry name" value="TRANSCRIPTIONAL REGULATOR, GNTR FAMILY"/>
    <property type="match status" value="1"/>
</dbReference>
<dbReference type="EMBL" id="CP015622">
    <property type="protein sequence ID" value="ANE03627.1"/>
    <property type="molecule type" value="Genomic_DNA"/>
</dbReference>
<dbReference type="CDD" id="cd07377">
    <property type="entry name" value="WHTH_GntR"/>
    <property type="match status" value="1"/>
</dbReference>
<dbReference type="SMART" id="SM00895">
    <property type="entry name" value="FCD"/>
    <property type="match status" value="1"/>
</dbReference>
<keyword evidence="3" id="KW-0804">Transcription</keyword>
<dbReference type="AlphaFoldDB" id="A0A172QSG0"/>
<sequence length="256" mass="28461">MHDSEDLSGAVSLTNNAANQELFRDNMRALLVRSLGVRDREDSLVAQIAGDVGMRIIEGELLPGDEVNSVGLAKQFGTSRTPVREALLLLEKHRMVEVPARRRPRVSEVHDVSIKELYHARALLTGYMSAAVCNNWSGNDLEPVREKISQMVQACEANDVNAFFWANITMGEIATNIAGNSIVAGFIDSVGLSSLRLRRKSMTLPGRMQESTRDHERLLLAFERRDGQLAKALSMGIIRDAYLALTKDDPRNWNMS</sequence>
<evidence type="ECO:0000256" key="2">
    <source>
        <dbReference type="ARBA" id="ARBA00023125"/>
    </source>
</evidence>
<dbReference type="Pfam" id="PF00392">
    <property type="entry name" value="GntR"/>
    <property type="match status" value="1"/>
</dbReference>
<dbReference type="STRING" id="1652495.ccrud_04960"/>
<proteinExistence type="predicted"/>
<dbReference type="GO" id="GO:0003700">
    <property type="term" value="F:DNA-binding transcription factor activity"/>
    <property type="evidence" value="ECO:0007669"/>
    <property type="project" value="InterPro"/>
</dbReference>
<evidence type="ECO:0000256" key="1">
    <source>
        <dbReference type="ARBA" id="ARBA00023015"/>
    </source>
</evidence>
<evidence type="ECO:0000259" key="4">
    <source>
        <dbReference type="PROSITE" id="PS50949"/>
    </source>
</evidence>
<accession>A0A172QSG0</accession>
<evidence type="ECO:0000256" key="3">
    <source>
        <dbReference type="ARBA" id="ARBA00023163"/>
    </source>
</evidence>
<dbReference type="SUPFAM" id="SSF46785">
    <property type="entry name" value="Winged helix' DNA-binding domain"/>
    <property type="match status" value="1"/>
</dbReference>
<dbReference type="RefSeq" id="WP_066565126.1">
    <property type="nucleotide sequence ID" value="NZ_CP015622.1"/>
</dbReference>
<organism evidence="5 6">
    <name type="scientific">Corynebacterium crudilactis</name>
    <dbReference type="NCBI Taxonomy" id="1652495"/>
    <lineage>
        <taxon>Bacteria</taxon>
        <taxon>Bacillati</taxon>
        <taxon>Actinomycetota</taxon>
        <taxon>Actinomycetes</taxon>
        <taxon>Mycobacteriales</taxon>
        <taxon>Corynebacteriaceae</taxon>
        <taxon>Corynebacterium</taxon>
    </lineage>
</organism>
<gene>
    <name evidence="5" type="ORF">ccrud_04960</name>
</gene>
<dbReference type="KEGG" id="ccjz:ccrud_04960"/>
<dbReference type="GO" id="GO:0003677">
    <property type="term" value="F:DNA binding"/>
    <property type="evidence" value="ECO:0007669"/>
    <property type="project" value="UniProtKB-KW"/>
</dbReference>
<dbReference type="PROSITE" id="PS50949">
    <property type="entry name" value="HTH_GNTR"/>
    <property type="match status" value="1"/>
</dbReference>
<dbReference type="PANTHER" id="PTHR43537:SF24">
    <property type="entry name" value="GLUCONATE OPERON TRANSCRIPTIONAL REPRESSOR"/>
    <property type="match status" value="1"/>
</dbReference>
<dbReference type="Pfam" id="PF07729">
    <property type="entry name" value="FCD"/>
    <property type="match status" value="1"/>
</dbReference>
<keyword evidence="2" id="KW-0238">DNA-binding</keyword>
<protein>
    <submittedName>
        <fullName evidence="5">GntR family transcriptional regulator</fullName>
    </submittedName>
</protein>
<dbReference type="InterPro" id="IPR008920">
    <property type="entry name" value="TF_FadR/GntR_C"/>
</dbReference>
<keyword evidence="1" id="KW-0805">Transcription regulation</keyword>
<dbReference type="SMART" id="SM00345">
    <property type="entry name" value="HTH_GNTR"/>
    <property type="match status" value="1"/>
</dbReference>
<dbReference type="OrthoDB" id="8664638at2"/>
<reference evidence="5 6" key="1">
    <citation type="submission" date="2016-05" db="EMBL/GenBank/DDBJ databases">
        <title>Complete genome sequence of Corynebacterium crudilactis, a new Corynebacterium species isolated from raw cow's milk.</title>
        <authorList>
            <person name="Christian R."/>
            <person name="Zimmermann J."/>
            <person name="Lipski A."/>
            <person name="Kalinowski J."/>
        </authorList>
    </citation>
    <scope>NUCLEOTIDE SEQUENCE [LARGE SCALE GENOMIC DNA]</scope>
    <source>
        <strain evidence="5 6">JZ16</strain>
    </source>
</reference>
<dbReference type="InterPro" id="IPR036390">
    <property type="entry name" value="WH_DNA-bd_sf"/>
</dbReference>
<dbReference type="Proteomes" id="UP000076929">
    <property type="component" value="Chromosome"/>
</dbReference>
<dbReference type="Gene3D" id="1.10.10.10">
    <property type="entry name" value="Winged helix-like DNA-binding domain superfamily/Winged helix DNA-binding domain"/>
    <property type="match status" value="1"/>
</dbReference>
<evidence type="ECO:0000313" key="6">
    <source>
        <dbReference type="Proteomes" id="UP000076929"/>
    </source>
</evidence>
<dbReference type="InterPro" id="IPR000524">
    <property type="entry name" value="Tscrpt_reg_HTH_GntR"/>
</dbReference>
<dbReference type="InterPro" id="IPR011711">
    <property type="entry name" value="GntR_C"/>
</dbReference>
<name>A0A172QSG0_9CORY</name>